<keyword evidence="2 6" id="KW-0378">Hydrolase</keyword>
<dbReference type="GO" id="GO:0000725">
    <property type="term" value="P:recombinational repair"/>
    <property type="evidence" value="ECO:0007669"/>
    <property type="project" value="TreeGrafter"/>
</dbReference>
<proteinExistence type="predicted"/>
<dbReference type="InterPro" id="IPR000212">
    <property type="entry name" value="DNA_helicase_UvrD/REP"/>
</dbReference>
<evidence type="ECO:0000256" key="6">
    <source>
        <dbReference type="PROSITE-ProRule" id="PRU00560"/>
    </source>
</evidence>
<dbReference type="PANTHER" id="PTHR11070">
    <property type="entry name" value="UVRD / RECB / PCRA DNA HELICASE FAMILY MEMBER"/>
    <property type="match status" value="1"/>
</dbReference>
<protein>
    <submittedName>
        <fullName evidence="7">ATP-dependent helicase</fullName>
    </submittedName>
</protein>
<feature type="binding site" evidence="6">
    <location>
        <begin position="45"/>
        <end position="52"/>
    </location>
    <ligand>
        <name>ATP</name>
        <dbReference type="ChEBI" id="CHEBI:30616"/>
    </ligand>
</feature>
<evidence type="ECO:0000256" key="2">
    <source>
        <dbReference type="ARBA" id="ARBA00022801"/>
    </source>
</evidence>
<dbReference type="GO" id="GO:0016787">
    <property type="term" value="F:hydrolase activity"/>
    <property type="evidence" value="ECO:0007669"/>
    <property type="project" value="UniProtKB-UniRule"/>
</dbReference>
<dbReference type="Gene3D" id="3.40.50.300">
    <property type="entry name" value="P-loop containing nucleotide triphosphate hydrolases"/>
    <property type="match status" value="1"/>
</dbReference>
<evidence type="ECO:0000313" key="8">
    <source>
        <dbReference type="Proteomes" id="UP000548278"/>
    </source>
</evidence>
<dbReference type="InterPro" id="IPR014016">
    <property type="entry name" value="UvrD-like_ATP-bd"/>
</dbReference>
<dbReference type="GO" id="GO:0043138">
    <property type="term" value="F:3'-5' DNA helicase activity"/>
    <property type="evidence" value="ECO:0007669"/>
    <property type="project" value="TreeGrafter"/>
</dbReference>
<evidence type="ECO:0000313" key="7">
    <source>
        <dbReference type="EMBL" id="EAG6990596.1"/>
    </source>
</evidence>
<dbReference type="GO" id="GO:0003677">
    <property type="term" value="F:DNA binding"/>
    <property type="evidence" value="ECO:0007669"/>
    <property type="project" value="UniProtKB-KW"/>
</dbReference>
<dbReference type="Proteomes" id="UP000548278">
    <property type="component" value="Unassembled WGS sequence"/>
</dbReference>
<evidence type="ECO:0000256" key="5">
    <source>
        <dbReference type="ARBA" id="ARBA00023125"/>
    </source>
</evidence>
<dbReference type="Gene3D" id="1.10.10.160">
    <property type="match status" value="1"/>
</dbReference>
<name>A0A9P2E9J5_LISMN</name>
<sequence>MDGITEITITDKDIDWVEEILDGDIKFDLPRRNIIKNLESIDIQAFPGSGKTTILVAKLAILAKKWTSATSGICVLSHTNVAREEIEKRLGNTEIGAQLLRYPHFIGTVHSFFNSYIGLPWIRSTGNPVEIVDTDFVCTNRWKSLPASFHKSLLSRRKTHMDLCFKNELGKIDLGNLSESTSTYKIAKKIIEKSQEKGYFTFGETLLFAKEAISNNPQIVDYVQKRFPLLFVDEAQDTNSFQWDLINSTFPNSIQQGFGDENQAIYNYVGENVTDRFPRENPLILPESKRFNKSISKITNPLAISNAEMIGASTTFECNNTIFLFNTDKVGTVLEEYSKLVLSTFTDEELEKYQSEGCHAIGMVHKKKEETTPEQFPKGVFDYWNNYNHRSSSINTMPEYLVEYFILGRNELDLTGEAHLQIEWVLKGLRILINKSTDTIVIENINSLFNSFLSKLDDEKQNIFREKILLIMNKTSFPEAEWVEIQIVVSSILSLFDVEFGMSDFLDWRNNTNITLSENSDEMGPENVFRYIDESNRSVDITLGSIHSVKGQTHLSTLVLETFSYNHNIASILPFISGVPSKKKLGTRDKNRLKCHYVAMTRARGLLCLAIPKDKVDKDTITNLELLGWNIRVIE</sequence>
<organism evidence="7 8">
    <name type="scientific">Listeria monocytogenes</name>
    <dbReference type="NCBI Taxonomy" id="1639"/>
    <lineage>
        <taxon>Bacteria</taxon>
        <taxon>Bacillati</taxon>
        <taxon>Bacillota</taxon>
        <taxon>Bacilli</taxon>
        <taxon>Bacillales</taxon>
        <taxon>Listeriaceae</taxon>
        <taxon>Listeria</taxon>
    </lineage>
</organism>
<dbReference type="PANTHER" id="PTHR11070:SF2">
    <property type="entry name" value="ATP-DEPENDENT DNA HELICASE SRS2"/>
    <property type="match status" value="1"/>
</dbReference>
<dbReference type="GO" id="GO:0005524">
    <property type="term" value="F:ATP binding"/>
    <property type="evidence" value="ECO:0007669"/>
    <property type="project" value="UniProtKB-UniRule"/>
</dbReference>
<accession>A0A9P2E9J5</accession>
<gene>
    <name evidence="7" type="ORF">AB917_08340</name>
</gene>
<keyword evidence="5" id="KW-0238">DNA-binding</keyword>
<keyword evidence="3 6" id="KW-0347">Helicase</keyword>
<evidence type="ECO:0000256" key="3">
    <source>
        <dbReference type="ARBA" id="ARBA00022806"/>
    </source>
</evidence>
<evidence type="ECO:0000256" key="4">
    <source>
        <dbReference type="ARBA" id="ARBA00022840"/>
    </source>
</evidence>
<dbReference type="SUPFAM" id="SSF52540">
    <property type="entry name" value="P-loop containing nucleoside triphosphate hydrolases"/>
    <property type="match status" value="1"/>
</dbReference>
<evidence type="ECO:0000256" key="1">
    <source>
        <dbReference type="ARBA" id="ARBA00022741"/>
    </source>
</evidence>
<dbReference type="AlphaFoldDB" id="A0A9P2E9J5"/>
<dbReference type="InterPro" id="IPR013986">
    <property type="entry name" value="DExx_box_DNA_helicase_dom_sf"/>
</dbReference>
<comment type="caution">
    <text evidence="7">The sequence shown here is derived from an EMBL/GenBank/DDBJ whole genome shotgun (WGS) entry which is preliminary data.</text>
</comment>
<dbReference type="RefSeq" id="WP_021496861.1">
    <property type="nucleotide sequence ID" value="NZ_CP016629.1"/>
</dbReference>
<dbReference type="Pfam" id="PF00580">
    <property type="entry name" value="UvrD-helicase"/>
    <property type="match status" value="1"/>
</dbReference>
<dbReference type="EMBL" id="AABDGJ010000005">
    <property type="protein sequence ID" value="EAG6990596.1"/>
    <property type="molecule type" value="Genomic_DNA"/>
</dbReference>
<keyword evidence="4 6" id="KW-0067">ATP-binding</keyword>
<dbReference type="InterPro" id="IPR027417">
    <property type="entry name" value="P-loop_NTPase"/>
</dbReference>
<reference evidence="7 8" key="1">
    <citation type="submission" date="2019-04" db="EMBL/GenBank/DDBJ databases">
        <authorList>
            <consortium name="GenomeTrakr network: Whole genome sequencing for foodborne pathogen traceback"/>
        </authorList>
    </citation>
    <scope>NUCLEOTIDE SEQUENCE [LARGE SCALE GENOMIC DNA]</scope>
    <source>
        <strain evidence="7 8">CFSAN004300</strain>
    </source>
</reference>
<keyword evidence="1 6" id="KW-0547">Nucleotide-binding</keyword>
<dbReference type="PROSITE" id="PS51198">
    <property type="entry name" value="UVRD_HELICASE_ATP_BIND"/>
    <property type="match status" value="1"/>
</dbReference>